<sequence length="133" mass="14701">MFGYINKTPLPDLGSLSPPFELFTITAPYILTVSLPDSPGLPTLVVDCSHEPTLELLNTYLKCWADTHLTFVKSDFNPGTMDSLVIESSRSQAQRGGKANPAAILAFIEGVLGYKMVYTSGSFWMYRRTALFE</sequence>
<comment type="caution">
    <text evidence="1">The sequence shown here is derived from an EMBL/GenBank/DDBJ whole genome shotgun (WGS) entry which is preliminary data.</text>
</comment>
<accession>A0AA39Q5H5</accession>
<dbReference type="Proteomes" id="UP001175228">
    <property type="component" value="Unassembled WGS sequence"/>
</dbReference>
<evidence type="ECO:0000313" key="1">
    <source>
        <dbReference type="EMBL" id="KAK0495995.1"/>
    </source>
</evidence>
<evidence type="ECO:0000313" key="2">
    <source>
        <dbReference type="Proteomes" id="UP001175228"/>
    </source>
</evidence>
<proteinExistence type="predicted"/>
<reference evidence="1" key="1">
    <citation type="submission" date="2023-06" db="EMBL/GenBank/DDBJ databases">
        <authorList>
            <consortium name="Lawrence Berkeley National Laboratory"/>
            <person name="Ahrendt S."/>
            <person name="Sahu N."/>
            <person name="Indic B."/>
            <person name="Wong-Bajracharya J."/>
            <person name="Merenyi Z."/>
            <person name="Ke H.-M."/>
            <person name="Monk M."/>
            <person name="Kocsube S."/>
            <person name="Drula E."/>
            <person name="Lipzen A."/>
            <person name="Balint B."/>
            <person name="Henrissat B."/>
            <person name="Andreopoulos B."/>
            <person name="Martin F.M."/>
            <person name="Harder C.B."/>
            <person name="Rigling D."/>
            <person name="Ford K.L."/>
            <person name="Foster G.D."/>
            <person name="Pangilinan J."/>
            <person name="Papanicolaou A."/>
            <person name="Barry K."/>
            <person name="LaButti K."/>
            <person name="Viragh M."/>
            <person name="Koriabine M."/>
            <person name="Yan M."/>
            <person name="Riley R."/>
            <person name="Champramary S."/>
            <person name="Plett K.L."/>
            <person name="Tsai I.J."/>
            <person name="Slot J."/>
            <person name="Sipos G."/>
            <person name="Plett J."/>
            <person name="Nagy L.G."/>
            <person name="Grigoriev I.V."/>
        </authorList>
    </citation>
    <scope>NUCLEOTIDE SEQUENCE</scope>
    <source>
        <strain evidence="1">HWK02</strain>
    </source>
</reference>
<protein>
    <submittedName>
        <fullName evidence="1">Uncharacterized protein</fullName>
    </submittedName>
</protein>
<keyword evidence="2" id="KW-1185">Reference proteome</keyword>
<dbReference type="AlphaFoldDB" id="A0AA39Q5H5"/>
<organism evidence="1 2">
    <name type="scientific">Armillaria luteobubalina</name>
    <dbReference type="NCBI Taxonomy" id="153913"/>
    <lineage>
        <taxon>Eukaryota</taxon>
        <taxon>Fungi</taxon>
        <taxon>Dikarya</taxon>
        <taxon>Basidiomycota</taxon>
        <taxon>Agaricomycotina</taxon>
        <taxon>Agaricomycetes</taxon>
        <taxon>Agaricomycetidae</taxon>
        <taxon>Agaricales</taxon>
        <taxon>Marasmiineae</taxon>
        <taxon>Physalacriaceae</taxon>
        <taxon>Armillaria</taxon>
    </lineage>
</organism>
<gene>
    <name evidence="1" type="ORF">EDD18DRAFT_1353614</name>
</gene>
<name>A0AA39Q5H5_9AGAR</name>
<dbReference type="EMBL" id="JAUEPU010000016">
    <property type="protein sequence ID" value="KAK0495995.1"/>
    <property type="molecule type" value="Genomic_DNA"/>
</dbReference>